<evidence type="ECO:0000256" key="4">
    <source>
        <dbReference type="ARBA" id="ARBA00008276"/>
    </source>
</evidence>
<dbReference type="GO" id="GO:0004326">
    <property type="term" value="F:tetrahydrofolylpolyglutamate synthase activity"/>
    <property type="evidence" value="ECO:0007669"/>
    <property type="project" value="UniProtKB-EC"/>
</dbReference>
<comment type="cofactor">
    <cofactor evidence="1">
        <name>Mg(2+)</name>
        <dbReference type="ChEBI" id="CHEBI:18420"/>
    </cofactor>
</comment>
<keyword evidence="13" id="KW-0460">Magnesium</keyword>
<evidence type="ECO:0000256" key="3">
    <source>
        <dbReference type="ARBA" id="ARBA00005150"/>
    </source>
</evidence>
<evidence type="ECO:0000313" key="21">
    <source>
        <dbReference type="EMBL" id="MBP3949664.1"/>
    </source>
</evidence>
<evidence type="ECO:0000256" key="18">
    <source>
        <dbReference type="PIRNR" id="PIRNR001563"/>
    </source>
</evidence>
<accession>A0A941ASQ5</accession>
<evidence type="ECO:0000259" key="19">
    <source>
        <dbReference type="Pfam" id="PF02875"/>
    </source>
</evidence>
<dbReference type="InterPro" id="IPR001645">
    <property type="entry name" value="Folylpolyglutamate_synth"/>
</dbReference>
<dbReference type="EMBL" id="JAGKSQ010000001">
    <property type="protein sequence ID" value="MBP3949664.1"/>
    <property type="molecule type" value="Genomic_DNA"/>
</dbReference>
<dbReference type="EC" id="6.3.2.12" evidence="6"/>
<keyword evidence="9 18" id="KW-0436">Ligase</keyword>
<dbReference type="InterPro" id="IPR004101">
    <property type="entry name" value="Mur_ligase_C"/>
</dbReference>
<evidence type="ECO:0000256" key="1">
    <source>
        <dbReference type="ARBA" id="ARBA00001946"/>
    </source>
</evidence>
<dbReference type="InterPro" id="IPR018109">
    <property type="entry name" value="Folylpolyglutamate_synth_CS"/>
</dbReference>
<evidence type="ECO:0000313" key="22">
    <source>
        <dbReference type="Proteomes" id="UP000678228"/>
    </source>
</evidence>
<dbReference type="AlphaFoldDB" id="A0A941ASQ5"/>
<keyword evidence="10" id="KW-0479">Metal-binding</keyword>
<dbReference type="FunFam" id="3.40.1190.10:FF:000004">
    <property type="entry name" value="Dihydrofolate synthase/folylpolyglutamate synthase"/>
    <property type="match status" value="1"/>
</dbReference>
<evidence type="ECO:0000256" key="8">
    <source>
        <dbReference type="ARBA" id="ARBA00019357"/>
    </source>
</evidence>
<comment type="subunit">
    <text evidence="5">Monomer.</text>
</comment>
<comment type="catalytic activity">
    <reaction evidence="17">
        <text>7,8-dihydropteroate + L-glutamate + ATP = 7,8-dihydrofolate + ADP + phosphate + H(+)</text>
        <dbReference type="Rhea" id="RHEA:23584"/>
        <dbReference type="ChEBI" id="CHEBI:15378"/>
        <dbReference type="ChEBI" id="CHEBI:17839"/>
        <dbReference type="ChEBI" id="CHEBI:29985"/>
        <dbReference type="ChEBI" id="CHEBI:30616"/>
        <dbReference type="ChEBI" id="CHEBI:43474"/>
        <dbReference type="ChEBI" id="CHEBI:57451"/>
        <dbReference type="ChEBI" id="CHEBI:456216"/>
        <dbReference type="EC" id="6.3.2.12"/>
    </reaction>
</comment>
<dbReference type="Proteomes" id="UP000678228">
    <property type="component" value="Unassembled WGS sequence"/>
</dbReference>
<comment type="pathway">
    <text evidence="3">Cofactor biosynthesis; tetrahydrofolylpolyglutamate biosynthesis.</text>
</comment>
<comment type="catalytic activity">
    <reaction evidence="16">
        <text>(6S)-5,6,7,8-tetrahydrofolyl-(gamma-L-Glu)(n) + L-glutamate + ATP = (6S)-5,6,7,8-tetrahydrofolyl-(gamma-L-Glu)(n+1) + ADP + phosphate + H(+)</text>
        <dbReference type="Rhea" id="RHEA:10580"/>
        <dbReference type="Rhea" id="RHEA-COMP:14738"/>
        <dbReference type="Rhea" id="RHEA-COMP:14740"/>
        <dbReference type="ChEBI" id="CHEBI:15378"/>
        <dbReference type="ChEBI" id="CHEBI:29985"/>
        <dbReference type="ChEBI" id="CHEBI:30616"/>
        <dbReference type="ChEBI" id="CHEBI:43474"/>
        <dbReference type="ChEBI" id="CHEBI:141005"/>
        <dbReference type="ChEBI" id="CHEBI:456216"/>
        <dbReference type="EC" id="6.3.2.17"/>
    </reaction>
</comment>
<evidence type="ECO:0000256" key="9">
    <source>
        <dbReference type="ARBA" id="ARBA00022598"/>
    </source>
</evidence>
<dbReference type="SUPFAM" id="SSF53623">
    <property type="entry name" value="MurD-like peptide ligases, catalytic domain"/>
    <property type="match status" value="1"/>
</dbReference>
<evidence type="ECO:0000256" key="13">
    <source>
        <dbReference type="ARBA" id="ARBA00022842"/>
    </source>
</evidence>
<dbReference type="PROSITE" id="PS01012">
    <property type="entry name" value="FOLYLPOLYGLU_SYNT_2"/>
    <property type="match status" value="1"/>
</dbReference>
<keyword evidence="22" id="KW-1185">Reference proteome</keyword>
<dbReference type="GO" id="GO:0005524">
    <property type="term" value="F:ATP binding"/>
    <property type="evidence" value="ECO:0007669"/>
    <property type="project" value="UniProtKB-KW"/>
</dbReference>
<evidence type="ECO:0000256" key="14">
    <source>
        <dbReference type="ARBA" id="ARBA00022909"/>
    </source>
</evidence>
<dbReference type="Pfam" id="PF08245">
    <property type="entry name" value="Mur_ligase_M"/>
    <property type="match status" value="1"/>
</dbReference>
<keyword evidence="12 18" id="KW-0067">ATP-binding</keyword>
<evidence type="ECO:0000256" key="11">
    <source>
        <dbReference type="ARBA" id="ARBA00022741"/>
    </source>
</evidence>
<dbReference type="PIRSF" id="PIRSF001563">
    <property type="entry name" value="Folylpolyglu_synth"/>
    <property type="match status" value="1"/>
</dbReference>
<dbReference type="Pfam" id="PF02875">
    <property type="entry name" value="Mur_ligase_C"/>
    <property type="match status" value="1"/>
</dbReference>
<comment type="pathway">
    <text evidence="2">Cofactor biosynthesis; tetrahydrofolate biosynthesis; 7,8-dihydrofolate from 2-amino-4-hydroxy-6-hydroxymethyl-7,8-dihydropteridine diphosphate and 4-aminobenzoate: step 2/2.</text>
</comment>
<dbReference type="PANTHER" id="PTHR11136">
    <property type="entry name" value="FOLYLPOLYGLUTAMATE SYNTHASE-RELATED"/>
    <property type="match status" value="1"/>
</dbReference>
<dbReference type="Gene3D" id="3.40.1190.10">
    <property type="entry name" value="Mur-like, catalytic domain"/>
    <property type="match status" value="1"/>
</dbReference>
<sequence length="436" mass="49277">MKTSSETIDWIHSLLPFGIKPGLKRMEWMLDKLDHPEKRLKTIHVGGTNGKGSTVSFLRHALEEAGYCIGTFTSPYIETFEERISVNGVPIEEEALVNCANRIRPLVEELAESDLGSPTEFEVITTIGFLYFATIAKVDLVIVEVGLGGRLDSTNVITPLISVITSIGFDHMHILGNSLEEITSEKAGIIKENCPIVSGVSQAEGRAIIREKAKQTSSPYYQLGEDFTQLLMESSEEKQVFEYQSKENRVITLTMQGPHQRENASVAIAVLDLLKNMGFTIGERELIRGLQKTTWLGRFEKISNHPLIVLDGAHNKEGLASLANTLKQHYPNRKYRFLLAATKEKDMEILLEPFSEMDAHFTFTSFDFFRAAEATTLYNQSPVALNQKGYHQNWETAFDEEMKMLDNRTMLIVCGSLYFVSTVRKKWYSKKDMNQM</sequence>
<evidence type="ECO:0000256" key="6">
    <source>
        <dbReference type="ARBA" id="ARBA00013023"/>
    </source>
</evidence>
<keyword evidence="14" id="KW-0289">Folate biosynthesis</keyword>
<evidence type="ECO:0000256" key="5">
    <source>
        <dbReference type="ARBA" id="ARBA00011245"/>
    </source>
</evidence>
<dbReference type="PANTHER" id="PTHR11136:SF0">
    <property type="entry name" value="DIHYDROFOLATE SYNTHETASE-RELATED"/>
    <property type="match status" value="1"/>
</dbReference>
<dbReference type="GO" id="GO:0046872">
    <property type="term" value="F:metal ion binding"/>
    <property type="evidence" value="ECO:0007669"/>
    <property type="project" value="UniProtKB-KW"/>
</dbReference>
<evidence type="ECO:0000256" key="16">
    <source>
        <dbReference type="ARBA" id="ARBA00047493"/>
    </source>
</evidence>
<evidence type="ECO:0000256" key="15">
    <source>
        <dbReference type="ARBA" id="ARBA00030592"/>
    </source>
</evidence>
<keyword evidence="11 18" id="KW-0547">Nucleotide-binding</keyword>
<evidence type="ECO:0000256" key="7">
    <source>
        <dbReference type="ARBA" id="ARBA00013025"/>
    </source>
</evidence>
<dbReference type="EC" id="6.3.2.17" evidence="7"/>
<dbReference type="InterPro" id="IPR036565">
    <property type="entry name" value="Mur-like_cat_sf"/>
</dbReference>
<evidence type="ECO:0000256" key="17">
    <source>
        <dbReference type="ARBA" id="ARBA00049161"/>
    </source>
</evidence>
<organism evidence="21 22">
    <name type="scientific">Halalkalibacter suaedae</name>
    <dbReference type="NCBI Taxonomy" id="2822140"/>
    <lineage>
        <taxon>Bacteria</taxon>
        <taxon>Bacillati</taxon>
        <taxon>Bacillota</taxon>
        <taxon>Bacilli</taxon>
        <taxon>Bacillales</taxon>
        <taxon>Bacillaceae</taxon>
        <taxon>Halalkalibacter</taxon>
    </lineage>
</organism>
<dbReference type="InterPro" id="IPR036615">
    <property type="entry name" value="Mur_ligase_C_dom_sf"/>
</dbReference>
<dbReference type="RefSeq" id="WP_210595043.1">
    <property type="nucleotide sequence ID" value="NZ_JAGKSQ010000001.1"/>
</dbReference>
<dbReference type="GO" id="GO:0005737">
    <property type="term" value="C:cytoplasm"/>
    <property type="evidence" value="ECO:0007669"/>
    <property type="project" value="TreeGrafter"/>
</dbReference>
<feature type="domain" description="Mur ligase C-terminal" evidence="19">
    <location>
        <begin position="297"/>
        <end position="416"/>
    </location>
</feature>
<dbReference type="SUPFAM" id="SSF53244">
    <property type="entry name" value="MurD-like peptide ligases, peptide-binding domain"/>
    <property type="match status" value="1"/>
</dbReference>
<dbReference type="GO" id="GO:0046656">
    <property type="term" value="P:folic acid biosynthetic process"/>
    <property type="evidence" value="ECO:0007669"/>
    <property type="project" value="UniProtKB-KW"/>
</dbReference>
<dbReference type="InterPro" id="IPR013221">
    <property type="entry name" value="Mur_ligase_cen"/>
</dbReference>
<comment type="caution">
    <text evidence="21">The sequence shown here is derived from an EMBL/GenBank/DDBJ whole genome shotgun (WGS) entry which is preliminary data.</text>
</comment>
<proteinExistence type="inferred from homology"/>
<evidence type="ECO:0000256" key="12">
    <source>
        <dbReference type="ARBA" id="ARBA00022840"/>
    </source>
</evidence>
<comment type="similarity">
    <text evidence="4 18">Belongs to the folylpolyglutamate synthase family.</text>
</comment>
<dbReference type="NCBIfam" id="TIGR01499">
    <property type="entry name" value="folC"/>
    <property type="match status" value="1"/>
</dbReference>
<dbReference type="Gene3D" id="3.90.190.20">
    <property type="entry name" value="Mur ligase, C-terminal domain"/>
    <property type="match status" value="1"/>
</dbReference>
<evidence type="ECO:0000259" key="20">
    <source>
        <dbReference type="Pfam" id="PF08245"/>
    </source>
</evidence>
<evidence type="ECO:0000256" key="2">
    <source>
        <dbReference type="ARBA" id="ARBA00004799"/>
    </source>
</evidence>
<dbReference type="GO" id="GO:0008841">
    <property type="term" value="F:dihydrofolate synthase activity"/>
    <property type="evidence" value="ECO:0007669"/>
    <property type="project" value="UniProtKB-EC"/>
</dbReference>
<protein>
    <recommendedName>
        <fullName evidence="8">Dihydrofolate synthase/folylpolyglutamate synthase</fullName>
        <ecNumber evidence="6">6.3.2.12</ecNumber>
        <ecNumber evidence="7">6.3.2.17</ecNumber>
    </recommendedName>
    <alternativeName>
        <fullName evidence="15">Tetrahydrofolylpolyglutamate synthase</fullName>
    </alternativeName>
</protein>
<feature type="domain" description="Mur ligase central" evidence="20">
    <location>
        <begin position="45"/>
        <end position="270"/>
    </location>
</feature>
<name>A0A941ASQ5_9BACI</name>
<reference evidence="21" key="1">
    <citation type="submission" date="2021-03" db="EMBL/GenBank/DDBJ databases">
        <title>Bacillus suaedae sp. nov., isolated from Suaeda aralocaspica.</title>
        <authorList>
            <person name="Lei R.F.R."/>
        </authorList>
    </citation>
    <scope>NUCLEOTIDE SEQUENCE</scope>
    <source>
        <strain evidence="21">YZJH907-2</strain>
    </source>
</reference>
<evidence type="ECO:0000256" key="10">
    <source>
        <dbReference type="ARBA" id="ARBA00022723"/>
    </source>
</evidence>
<gene>
    <name evidence="21" type="ORF">J7W16_00865</name>
</gene>